<reference evidence="1" key="1">
    <citation type="submission" date="2014-11" db="EMBL/GenBank/DDBJ databases">
        <authorList>
            <person name="Amaro Gonzalez C."/>
        </authorList>
    </citation>
    <scope>NUCLEOTIDE SEQUENCE</scope>
</reference>
<sequence length="51" mass="5548">MSYFKATVCRIVCPHFLPSELTRLSIFYAVALDVARLKIGLFKGGGLAGCL</sequence>
<accession>A0A0E9TRU4</accession>
<proteinExistence type="predicted"/>
<name>A0A0E9TRU4_ANGAN</name>
<protein>
    <submittedName>
        <fullName evidence="1">Uncharacterized protein</fullName>
    </submittedName>
</protein>
<dbReference type="AlphaFoldDB" id="A0A0E9TRU4"/>
<evidence type="ECO:0000313" key="1">
    <source>
        <dbReference type="EMBL" id="JAH55453.1"/>
    </source>
</evidence>
<dbReference type="EMBL" id="GBXM01053124">
    <property type="protein sequence ID" value="JAH55453.1"/>
    <property type="molecule type" value="Transcribed_RNA"/>
</dbReference>
<organism evidence="1">
    <name type="scientific">Anguilla anguilla</name>
    <name type="common">European freshwater eel</name>
    <name type="synonym">Muraena anguilla</name>
    <dbReference type="NCBI Taxonomy" id="7936"/>
    <lineage>
        <taxon>Eukaryota</taxon>
        <taxon>Metazoa</taxon>
        <taxon>Chordata</taxon>
        <taxon>Craniata</taxon>
        <taxon>Vertebrata</taxon>
        <taxon>Euteleostomi</taxon>
        <taxon>Actinopterygii</taxon>
        <taxon>Neopterygii</taxon>
        <taxon>Teleostei</taxon>
        <taxon>Anguilliformes</taxon>
        <taxon>Anguillidae</taxon>
        <taxon>Anguilla</taxon>
    </lineage>
</organism>
<reference evidence="1" key="2">
    <citation type="journal article" date="2015" name="Fish Shellfish Immunol.">
        <title>Early steps in the European eel (Anguilla anguilla)-Vibrio vulnificus interaction in the gills: Role of the RtxA13 toxin.</title>
        <authorList>
            <person name="Callol A."/>
            <person name="Pajuelo D."/>
            <person name="Ebbesson L."/>
            <person name="Teles M."/>
            <person name="MacKenzie S."/>
            <person name="Amaro C."/>
        </authorList>
    </citation>
    <scope>NUCLEOTIDE SEQUENCE</scope>
</reference>